<evidence type="ECO:0000313" key="1">
    <source>
        <dbReference type="EMBL" id="KAJ8733211.1"/>
    </source>
</evidence>
<keyword evidence="2" id="KW-1185">Reference proteome</keyword>
<sequence>MAAHRVLYILTLGVISLSVEADKPNIVFIIADDMGWNDVSFHGSDQIPTPNIDLLAYSGVALGRYYSHAICTPSRSALLTGKYAYKTGMQGFPPITMGEDRGIPTDIKLLPEYFKDAGYSTHLVGKWHVGSSREEYLPTKRGFDSYFGHRGGFMDYYEYTYEEEWTDGEVSGMSLFRNETPAWDVEGYITDVYTEHAKSVIENHNTESPLFLMVAHNAPHSGNDAALLQAPPEEVRAMRHVESPKRRIFAAMVKKLDDSVGDIVKALSDKGILENTIIVFTSDNGGMTDGEYKNFGSNYPLKGVKSTPYEGGVRVVGLVWSKHLNNTSNYWDGYMHISDWLPTLLSAAGVEVPEDIDGIDHWDSINSNLLSQRFEMYEMDETVGYASIIYGEFKLVTGNVVNSYSLHHGTNLTGIIGKPPSYVKSLTNSAMYRILDSVGKPFNTDDLSLRKKNTIECDISSATTSPCHSGNGTVCLYNIIEDPCETTELSASYPHLVTCMQSLLQTEMKKMIPRPPVFRNPLAAPSLFNYTWDVWIK</sequence>
<evidence type="ECO:0000313" key="2">
    <source>
        <dbReference type="Proteomes" id="UP001231649"/>
    </source>
</evidence>
<accession>A0ACC2R9J5</accession>
<reference evidence="1" key="1">
    <citation type="submission" date="2023-03" db="EMBL/GenBank/DDBJ databases">
        <title>Chromosome-level genomes of two armyworms, Mythimna separata and Mythimna loreyi, provide insights into the biosynthesis and reception of sex pheromones.</title>
        <authorList>
            <person name="Zhao H."/>
        </authorList>
    </citation>
    <scope>NUCLEOTIDE SEQUENCE</scope>
    <source>
        <strain evidence="1">BeijingLab</strain>
    </source>
</reference>
<gene>
    <name evidence="1" type="ORF">PYW08_001509</name>
</gene>
<protein>
    <submittedName>
        <fullName evidence="1">Uncharacterized protein</fullName>
    </submittedName>
</protein>
<dbReference type="EMBL" id="CM056787">
    <property type="protein sequence ID" value="KAJ8733211.1"/>
    <property type="molecule type" value="Genomic_DNA"/>
</dbReference>
<name>A0ACC2R9J5_9NEOP</name>
<comment type="caution">
    <text evidence="1">The sequence shown here is derived from an EMBL/GenBank/DDBJ whole genome shotgun (WGS) entry which is preliminary data.</text>
</comment>
<proteinExistence type="predicted"/>
<dbReference type="Proteomes" id="UP001231649">
    <property type="component" value="Chromosome 11"/>
</dbReference>
<organism evidence="1 2">
    <name type="scientific">Mythimna loreyi</name>
    <dbReference type="NCBI Taxonomy" id="667449"/>
    <lineage>
        <taxon>Eukaryota</taxon>
        <taxon>Metazoa</taxon>
        <taxon>Ecdysozoa</taxon>
        <taxon>Arthropoda</taxon>
        <taxon>Hexapoda</taxon>
        <taxon>Insecta</taxon>
        <taxon>Pterygota</taxon>
        <taxon>Neoptera</taxon>
        <taxon>Endopterygota</taxon>
        <taxon>Lepidoptera</taxon>
        <taxon>Glossata</taxon>
        <taxon>Ditrysia</taxon>
        <taxon>Noctuoidea</taxon>
        <taxon>Noctuidae</taxon>
        <taxon>Noctuinae</taxon>
        <taxon>Hadenini</taxon>
        <taxon>Mythimna</taxon>
    </lineage>
</organism>